<dbReference type="CDD" id="cd07991">
    <property type="entry name" value="LPLAT_LPCAT1-like"/>
    <property type="match status" value="1"/>
</dbReference>
<evidence type="ECO:0000256" key="7">
    <source>
        <dbReference type="ARBA" id="ARBA00022989"/>
    </source>
</evidence>
<feature type="transmembrane region" description="Helical" evidence="14">
    <location>
        <begin position="6"/>
        <end position="27"/>
    </location>
</feature>
<dbReference type="RefSeq" id="XP_066916506.1">
    <property type="nucleotide sequence ID" value="XM_067060405.1"/>
</dbReference>
<keyword evidence="8" id="KW-0443">Lipid metabolism</keyword>
<evidence type="ECO:0000256" key="6">
    <source>
        <dbReference type="ARBA" id="ARBA00022692"/>
    </source>
</evidence>
<evidence type="ECO:0000256" key="5">
    <source>
        <dbReference type="ARBA" id="ARBA00022679"/>
    </source>
</evidence>
<dbReference type="GeneID" id="136803687"/>
<evidence type="ECO:0000256" key="12">
    <source>
        <dbReference type="ARBA" id="ARBA00023315"/>
    </source>
</evidence>
<protein>
    <recommendedName>
        <fullName evidence="15">Phospholipid/glycerol acyltransferase domain-containing protein</fullName>
    </recommendedName>
</protein>
<comment type="pathway">
    <text evidence="2">Lipid metabolism.</text>
</comment>
<dbReference type="OrthoDB" id="10051137at2759"/>
<evidence type="ECO:0000259" key="15">
    <source>
        <dbReference type="SMART" id="SM00563"/>
    </source>
</evidence>
<comment type="pathway">
    <text evidence="13">Phospholipid metabolism.</text>
</comment>
<keyword evidence="4" id="KW-0444">Lipid biosynthesis</keyword>
<evidence type="ECO:0000256" key="8">
    <source>
        <dbReference type="ARBA" id="ARBA00023098"/>
    </source>
</evidence>
<dbReference type="InterPro" id="IPR045252">
    <property type="entry name" value="LPCAT1-like"/>
</dbReference>
<comment type="similarity">
    <text evidence="3">Belongs to the 1-acyl-sn-glycerol-3-phosphate acyltransferase family.</text>
</comment>
<dbReference type="EnsemblMetazoa" id="CLYHEMT011167.1">
    <property type="protein sequence ID" value="CLYHEMP011167.1"/>
    <property type="gene ID" value="CLYHEMG011167"/>
</dbReference>
<feature type="transmembrane region" description="Helical" evidence="14">
    <location>
        <begin position="138"/>
        <end position="156"/>
    </location>
</feature>
<dbReference type="GO" id="GO:0004366">
    <property type="term" value="F:glycerol-3-phosphate O-acyltransferase activity"/>
    <property type="evidence" value="ECO:0007669"/>
    <property type="project" value="TreeGrafter"/>
</dbReference>
<dbReference type="GO" id="GO:0005783">
    <property type="term" value="C:endoplasmic reticulum"/>
    <property type="evidence" value="ECO:0007669"/>
    <property type="project" value="TreeGrafter"/>
</dbReference>
<evidence type="ECO:0000256" key="13">
    <source>
        <dbReference type="ARBA" id="ARBA00025707"/>
    </source>
</evidence>
<keyword evidence="9 14" id="KW-0472">Membrane</keyword>
<evidence type="ECO:0000313" key="16">
    <source>
        <dbReference type="EnsemblMetazoa" id="CLYHEMP011167.1"/>
    </source>
</evidence>
<proteinExistence type="inferred from homology"/>
<evidence type="ECO:0000256" key="14">
    <source>
        <dbReference type="SAM" id="Phobius"/>
    </source>
</evidence>
<dbReference type="SMART" id="SM00563">
    <property type="entry name" value="PlsC"/>
    <property type="match status" value="1"/>
</dbReference>
<keyword evidence="5" id="KW-0808">Transferase</keyword>
<accession>A0A7M5VGU8</accession>
<sequence length="431" mass="49016">MEPITLLYWAMLYLIGIFFTVVIPAAFNISLGLRDKYIQLLYKVFEFGYDRMKKNNNLNEAASGIIDHNPGTPGKSPAIPKNFSFRTLEKQFHLGDICEICKDGMEVIMEDEVTKRFSAAELPSWNLLTRTNVHYQFISLRLTIIWALGFFVRYFIFLPVRLSLVVLGFLIIFISMALAPHISNEATRKTISNWGTLLGFRILARGISAVVRFHNRENMAQGGGLCVANHTSPLDAILLACDRNYALIGQMQGGIMGMMQKALLKAQDHIFFERGEMKDRMLVVRRMREHVEDPNKNPILIFPEGTCINNTSVMMFKKGSFEVGGTIYPVAIKYDATFGNAFWNSMKEPMLTYLINMMTSWAIVCDVWYMPPTEILENENAIMFANRVKSDIAKKGGLVDLVWDGGLKRASVPTKLKEQEQKKYAKNIKTE</sequence>
<dbReference type="Pfam" id="PF01553">
    <property type="entry name" value="Acyltransferase"/>
    <property type="match status" value="1"/>
</dbReference>
<keyword evidence="7 14" id="KW-1133">Transmembrane helix</keyword>
<feature type="transmembrane region" description="Helical" evidence="14">
    <location>
        <begin position="162"/>
        <end position="179"/>
    </location>
</feature>
<dbReference type="GO" id="GO:0008654">
    <property type="term" value="P:phospholipid biosynthetic process"/>
    <property type="evidence" value="ECO:0007669"/>
    <property type="project" value="UniProtKB-KW"/>
</dbReference>
<comment type="subcellular location">
    <subcellularLocation>
        <location evidence="1">Membrane</location>
    </subcellularLocation>
</comment>
<dbReference type="SUPFAM" id="SSF69593">
    <property type="entry name" value="Glycerol-3-phosphate (1)-acyltransferase"/>
    <property type="match status" value="1"/>
</dbReference>
<organism evidence="16 17">
    <name type="scientific">Clytia hemisphaerica</name>
    <dbReference type="NCBI Taxonomy" id="252671"/>
    <lineage>
        <taxon>Eukaryota</taxon>
        <taxon>Metazoa</taxon>
        <taxon>Cnidaria</taxon>
        <taxon>Hydrozoa</taxon>
        <taxon>Hydroidolina</taxon>
        <taxon>Leptothecata</taxon>
        <taxon>Obeliida</taxon>
        <taxon>Clytiidae</taxon>
        <taxon>Clytia</taxon>
    </lineage>
</organism>
<evidence type="ECO:0000256" key="4">
    <source>
        <dbReference type="ARBA" id="ARBA00022516"/>
    </source>
</evidence>
<feature type="domain" description="Phospholipid/glycerol acyltransferase" evidence="15">
    <location>
        <begin position="224"/>
        <end position="335"/>
    </location>
</feature>
<evidence type="ECO:0000256" key="10">
    <source>
        <dbReference type="ARBA" id="ARBA00023209"/>
    </source>
</evidence>
<dbReference type="PANTHER" id="PTHR23063:SF2">
    <property type="entry name" value="GLYCEROL-3-PHOSPHATE ACYLTRANSFERASE 4, ISOFORM D-RELATED"/>
    <property type="match status" value="1"/>
</dbReference>
<evidence type="ECO:0000256" key="9">
    <source>
        <dbReference type="ARBA" id="ARBA00023136"/>
    </source>
</evidence>
<evidence type="ECO:0000256" key="1">
    <source>
        <dbReference type="ARBA" id="ARBA00004370"/>
    </source>
</evidence>
<keyword evidence="6 14" id="KW-0812">Transmembrane</keyword>
<evidence type="ECO:0000256" key="11">
    <source>
        <dbReference type="ARBA" id="ARBA00023264"/>
    </source>
</evidence>
<dbReference type="AlphaFoldDB" id="A0A7M5VGU8"/>
<evidence type="ECO:0000256" key="2">
    <source>
        <dbReference type="ARBA" id="ARBA00005189"/>
    </source>
</evidence>
<dbReference type="GO" id="GO:0016020">
    <property type="term" value="C:membrane"/>
    <property type="evidence" value="ECO:0007669"/>
    <property type="project" value="UniProtKB-SubCell"/>
</dbReference>
<keyword evidence="17" id="KW-1185">Reference proteome</keyword>
<name>A0A7M5VGU8_9CNID</name>
<dbReference type="Proteomes" id="UP000594262">
    <property type="component" value="Unplaced"/>
</dbReference>
<keyword evidence="10" id="KW-0594">Phospholipid biosynthesis</keyword>
<reference evidence="16" key="1">
    <citation type="submission" date="2021-01" db="UniProtKB">
        <authorList>
            <consortium name="EnsemblMetazoa"/>
        </authorList>
    </citation>
    <scope>IDENTIFICATION</scope>
</reference>
<keyword evidence="11" id="KW-1208">Phospholipid metabolism</keyword>
<dbReference type="PANTHER" id="PTHR23063">
    <property type="entry name" value="PHOSPHOLIPID ACYLTRANSFERASE"/>
    <property type="match status" value="1"/>
</dbReference>
<evidence type="ECO:0000256" key="3">
    <source>
        <dbReference type="ARBA" id="ARBA00008655"/>
    </source>
</evidence>
<evidence type="ECO:0000313" key="17">
    <source>
        <dbReference type="Proteomes" id="UP000594262"/>
    </source>
</evidence>
<dbReference type="InterPro" id="IPR002123">
    <property type="entry name" value="Plipid/glycerol_acylTrfase"/>
</dbReference>
<dbReference type="GO" id="GO:0019432">
    <property type="term" value="P:triglyceride biosynthetic process"/>
    <property type="evidence" value="ECO:0007669"/>
    <property type="project" value="TreeGrafter"/>
</dbReference>
<keyword evidence="12" id="KW-0012">Acyltransferase</keyword>